<dbReference type="AlphaFoldDB" id="A0A2R6AXC3"/>
<dbReference type="GO" id="GO:0006508">
    <property type="term" value="P:proteolysis"/>
    <property type="evidence" value="ECO:0007669"/>
    <property type="project" value="UniProtKB-KW"/>
</dbReference>
<evidence type="ECO:0000256" key="3">
    <source>
        <dbReference type="ARBA" id="ARBA00022801"/>
    </source>
</evidence>
<dbReference type="PANTHER" id="PTHR30624:SF11">
    <property type="entry name" value="ZINC-DEPENDENT PROTEASE, TLDD_PMBA FAMILY"/>
    <property type="match status" value="1"/>
</dbReference>
<dbReference type="InterPro" id="IPR002510">
    <property type="entry name" value="Metalloprtase-TldD/E_N"/>
</dbReference>
<evidence type="ECO:0008006" key="10">
    <source>
        <dbReference type="Google" id="ProtNLM"/>
    </source>
</evidence>
<dbReference type="InterPro" id="IPR045570">
    <property type="entry name" value="Metalloprtase-TldD/E_cen_dom"/>
</dbReference>
<reference evidence="8 9" key="1">
    <citation type="submission" date="2017-04" db="EMBL/GenBank/DDBJ databases">
        <title>Novel microbial lineages endemic to geothermal iron-oxide mats fill important gaps in the evolutionary history of Archaea.</title>
        <authorList>
            <person name="Jay Z.J."/>
            <person name="Beam J.P."/>
            <person name="Dlakic M."/>
            <person name="Rusch D.B."/>
            <person name="Kozubal M.A."/>
            <person name="Inskeep W.P."/>
        </authorList>
    </citation>
    <scope>NUCLEOTIDE SEQUENCE [LARGE SCALE GENOMIC DNA]</scope>
    <source>
        <strain evidence="8">ECH_B_SAG-M15</strain>
    </source>
</reference>
<evidence type="ECO:0000259" key="5">
    <source>
        <dbReference type="Pfam" id="PF01523"/>
    </source>
</evidence>
<comment type="caution">
    <text evidence="8">The sequence shown here is derived from an EMBL/GenBank/DDBJ whole genome shotgun (WGS) entry which is preliminary data.</text>
</comment>
<evidence type="ECO:0000259" key="6">
    <source>
        <dbReference type="Pfam" id="PF19289"/>
    </source>
</evidence>
<evidence type="ECO:0000313" key="8">
    <source>
        <dbReference type="EMBL" id="PSN90948.1"/>
    </source>
</evidence>
<dbReference type="GO" id="GO:0005829">
    <property type="term" value="C:cytosol"/>
    <property type="evidence" value="ECO:0007669"/>
    <property type="project" value="TreeGrafter"/>
</dbReference>
<dbReference type="PANTHER" id="PTHR30624">
    <property type="entry name" value="UNCHARACTERIZED PROTEIN TLDD AND PMBA"/>
    <property type="match status" value="1"/>
</dbReference>
<dbReference type="InterPro" id="IPR035068">
    <property type="entry name" value="TldD/PmbA_N"/>
</dbReference>
<dbReference type="EMBL" id="NEXJ01000063">
    <property type="protein sequence ID" value="PSN90948.1"/>
    <property type="molecule type" value="Genomic_DNA"/>
</dbReference>
<evidence type="ECO:0000256" key="1">
    <source>
        <dbReference type="ARBA" id="ARBA00005836"/>
    </source>
</evidence>
<evidence type="ECO:0000256" key="4">
    <source>
        <dbReference type="ARBA" id="ARBA00023049"/>
    </source>
</evidence>
<dbReference type="Pfam" id="PF19290">
    <property type="entry name" value="PmbA_TldD_2nd"/>
    <property type="match status" value="1"/>
</dbReference>
<proteinExistence type="inferred from homology"/>
<sequence>MSVSDSLDEDLCVAALDEASRLGCGYAEVRLHFNTYTGYSLRSGVTEPTVLVDSRGVGIRVICGGSLGFGATNVLSRQSVVEAVNMAVKMAKASGDGGEKYVLSAEEAVSDNWRVNQAKSLYELPSETVVSLLRDVDSASSREVKGFSFPVRLLRIDCSTEQKLYMNSEGSKISSVVPRVSFHSVFVGLRDGERVTVSVPPGYSGLGGSGGFELIEKLRLEEYVASRLTEIATTLSSTTAPPRGERVDVILGPNVASLTSHESVGHPFEADRVLGREAAQAGESYLKPGEYNIRLGGAEAYVSDDPTIPNSMGFYLYDDEGVKARRRRLLQAGYVSELLHNRATATKFAGRSNASARAVRYGVEPLIRMANTYIEPGDWSFEELLKDTRRGVYIKSFMEWNIDDKRLNQRYVGLEAFLIENGELKASVNRPILEISTPKYWSSIDARAKDMEFYSGMCGKGDPMQGAPVYFGSPHIRLRDVVLG</sequence>
<gene>
    <name evidence="8" type="ORF">B9Q08_03720</name>
</gene>
<comment type="similarity">
    <text evidence="1">Belongs to the peptidase U62 family.</text>
</comment>
<dbReference type="PIRSF" id="PIRSF004919">
    <property type="entry name" value="TldD"/>
    <property type="match status" value="1"/>
</dbReference>
<evidence type="ECO:0000259" key="7">
    <source>
        <dbReference type="Pfam" id="PF19290"/>
    </source>
</evidence>
<name>A0A2R6AXC3_9ARCH</name>
<dbReference type="Proteomes" id="UP000240490">
    <property type="component" value="Unassembled WGS sequence"/>
</dbReference>
<dbReference type="InterPro" id="IPR051463">
    <property type="entry name" value="Peptidase_U62_metallo"/>
</dbReference>
<dbReference type="Gene3D" id="3.30.2290.10">
    <property type="entry name" value="PmbA/TldD superfamily"/>
    <property type="match status" value="1"/>
</dbReference>
<keyword evidence="3" id="KW-0378">Hydrolase</keyword>
<feature type="domain" description="Metalloprotease TldD/E N-terminal" evidence="5">
    <location>
        <begin position="27"/>
        <end position="91"/>
    </location>
</feature>
<dbReference type="GO" id="GO:0008237">
    <property type="term" value="F:metallopeptidase activity"/>
    <property type="evidence" value="ECO:0007669"/>
    <property type="project" value="UniProtKB-KW"/>
</dbReference>
<dbReference type="SUPFAM" id="SSF111283">
    <property type="entry name" value="Putative modulator of DNA gyrase, PmbA/TldD"/>
    <property type="match status" value="1"/>
</dbReference>
<feature type="domain" description="Metalloprotease TldD/E central" evidence="7">
    <location>
        <begin position="121"/>
        <end position="233"/>
    </location>
</feature>
<protein>
    <recommendedName>
        <fullName evidence="10">TldD/PmbA family protein</fullName>
    </recommendedName>
</protein>
<dbReference type="Pfam" id="PF01523">
    <property type="entry name" value="PmbA_TldD_1st"/>
    <property type="match status" value="1"/>
</dbReference>
<accession>A0A2R6AXC3</accession>
<dbReference type="Pfam" id="PF19289">
    <property type="entry name" value="PmbA_TldD_3rd"/>
    <property type="match status" value="1"/>
</dbReference>
<dbReference type="InterPro" id="IPR045569">
    <property type="entry name" value="Metalloprtase-TldD/E_C"/>
</dbReference>
<evidence type="ECO:0000256" key="2">
    <source>
        <dbReference type="ARBA" id="ARBA00022670"/>
    </source>
</evidence>
<keyword evidence="4" id="KW-0482">Metalloprotease</keyword>
<dbReference type="InterPro" id="IPR025502">
    <property type="entry name" value="TldD"/>
</dbReference>
<evidence type="ECO:0000313" key="9">
    <source>
        <dbReference type="Proteomes" id="UP000240490"/>
    </source>
</evidence>
<organism evidence="8 9">
    <name type="scientific">Candidatus Marsarchaeota G2 archaeon ECH_B_SAG-M15</name>
    <dbReference type="NCBI Taxonomy" id="1978162"/>
    <lineage>
        <taxon>Archaea</taxon>
        <taxon>Candidatus Marsarchaeota</taxon>
        <taxon>Candidatus Marsarchaeota group 2</taxon>
    </lineage>
</organism>
<dbReference type="InterPro" id="IPR036059">
    <property type="entry name" value="TldD/PmbA_sf"/>
</dbReference>
<keyword evidence="2" id="KW-0645">Protease</keyword>
<feature type="domain" description="Metalloprotease TldD/E C-terminal" evidence="6">
    <location>
        <begin position="245"/>
        <end position="482"/>
    </location>
</feature>